<keyword evidence="8" id="KW-0811">Translocation</keyword>
<dbReference type="Pfam" id="PF02355">
    <property type="entry name" value="SecD_SecF_C"/>
    <property type="match status" value="1"/>
</dbReference>
<evidence type="ECO:0000256" key="4">
    <source>
        <dbReference type="ARBA" id="ARBA00022475"/>
    </source>
</evidence>
<dbReference type="AlphaFoldDB" id="A0A6J6E5L1"/>
<keyword evidence="4" id="KW-1003">Cell membrane</keyword>
<dbReference type="InterPro" id="IPR022645">
    <property type="entry name" value="SecD/SecF_bac"/>
</dbReference>
<evidence type="ECO:0000259" key="12">
    <source>
        <dbReference type="Pfam" id="PF02355"/>
    </source>
</evidence>
<evidence type="ECO:0000256" key="8">
    <source>
        <dbReference type="ARBA" id="ARBA00023010"/>
    </source>
</evidence>
<gene>
    <name evidence="13" type="ORF">UFOPK1722_00425</name>
</gene>
<keyword evidence="5 11" id="KW-0812">Transmembrane</keyword>
<feature type="transmembrane region" description="Helical" evidence="11">
    <location>
        <begin position="175"/>
        <end position="196"/>
    </location>
</feature>
<dbReference type="NCBIfam" id="TIGR00916">
    <property type="entry name" value="2A0604s01"/>
    <property type="match status" value="1"/>
</dbReference>
<dbReference type="PRINTS" id="PR01755">
    <property type="entry name" value="SECFTRNLCASE"/>
</dbReference>
<dbReference type="GO" id="GO:0015450">
    <property type="term" value="F:protein-transporting ATPase activity"/>
    <property type="evidence" value="ECO:0007669"/>
    <property type="project" value="InterPro"/>
</dbReference>
<accession>A0A6J6E5L1</accession>
<comment type="subcellular location">
    <subcellularLocation>
        <location evidence="1">Cell membrane</location>
        <topology evidence="1">Multi-pass membrane protein</topology>
    </subcellularLocation>
</comment>
<organism evidence="13">
    <name type="scientific">freshwater metagenome</name>
    <dbReference type="NCBI Taxonomy" id="449393"/>
    <lineage>
        <taxon>unclassified sequences</taxon>
        <taxon>metagenomes</taxon>
        <taxon>ecological metagenomes</taxon>
    </lineage>
</organism>
<dbReference type="Gene3D" id="1.20.1640.10">
    <property type="entry name" value="Multidrug efflux transporter AcrB transmembrane domain"/>
    <property type="match status" value="1"/>
</dbReference>
<feature type="transmembrane region" description="Helical" evidence="11">
    <location>
        <begin position="33"/>
        <end position="56"/>
    </location>
</feature>
<reference evidence="13" key="1">
    <citation type="submission" date="2020-05" db="EMBL/GenBank/DDBJ databases">
        <authorList>
            <person name="Chiriac C."/>
            <person name="Salcher M."/>
            <person name="Ghai R."/>
            <person name="Kavagutti S V."/>
        </authorList>
    </citation>
    <scope>NUCLEOTIDE SEQUENCE</scope>
</reference>
<evidence type="ECO:0000256" key="5">
    <source>
        <dbReference type="ARBA" id="ARBA00022692"/>
    </source>
</evidence>
<dbReference type="HAMAP" id="MF_01464_B">
    <property type="entry name" value="SecF_B"/>
    <property type="match status" value="1"/>
</dbReference>
<dbReference type="Pfam" id="PF07549">
    <property type="entry name" value="Sec_GG"/>
    <property type="match status" value="1"/>
</dbReference>
<feature type="compositionally biased region" description="Polar residues" evidence="10">
    <location>
        <begin position="352"/>
        <end position="362"/>
    </location>
</feature>
<dbReference type="InterPro" id="IPR055344">
    <property type="entry name" value="SecD_SecF_C_bact"/>
</dbReference>
<feature type="transmembrane region" description="Helical" evidence="11">
    <location>
        <begin position="202"/>
        <end position="223"/>
    </location>
</feature>
<feature type="transmembrane region" description="Helical" evidence="11">
    <location>
        <begin position="288"/>
        <end position="311"/>
    </location>
</feature>
<keyword evidence="3" id="KW-0813">Transport</keyword>
<keyword evidence="7 11" id="KW-1133">Transmembrane helix</keyword>
<evidence type="ECO:0000256" key="2">
    <source>
        <dbReference type="ARBA" id="ARBA00015792"/>
    </source>
</evidence>
<keyword evidence="9 11" id="KW-0472">Membrane</keyword>
<evidence type="ECO:0000256" key="3">
    <source>
        <dbReference type="ARBA" id="ARBA00022448"/>
    </source>
</evidence>
<dbReference type="InterPro" id="IPR048634">
    <property type="entry name" value="SecD_SecF_C"/>
</dbReference>
<keyword evidence="6" id="KW-0653">Protein transport</keyword>
<dbReference type="InterPro" id="IPR022646">
    <property type="entry name" value="SecD/SecF_CS"/>
</dbReference>
<protein>
    <recommendedName>
        <fullName evidence="2">Protein translocase subunit SecF</fullName>
    </recommendedName>
</protein>
<dbReference type="SUPFAM" id="SSF82866">
    <property type="entry name" value="Multidrug efflux transporter AcrB transmembrane domain"/>
    <property type="match status" value="1"/>
</dbReference>
<dbReference type="NCBIfam" id="TIGR00966">
    <property type="entry name" value="transloc_SecF"/>
    <property type="match status" value="1"/>
</dbReference>
<evidence type="ECO:0000256" key="7">
    <source>
        <dbReference type="ARBA" id="ARBA00022989"/>
    </source>
</evidence>
<evidence type="ECO:0000256" key="10">
    <source>
        <dbReference type="SAM" id="MobiDB-lite"/>
    </source>
</evidence>
<feature type="transmembrane region" description="Helical" evidence="11">
    <location>
        <begin position="151"/>
        <end position="168"/>
    </location>
</feature>
<sequence length="380" mass="41051">MSDTRIAKRRGLLGRLYHGETAIDFYGRRRYGFLFSGILVIVTLVSLLTSGLNLGIDFEGGVAWQVPASSTFGTDEARAVVEENGVEVANAKVQTLKSGDVESIRIQVGDQTTEVRSAVQAALAEAAGVDVNDVSVSSVSSSWGRSITEKAVRALVVFLVLVSIYIAWRFEWRMAVAAIAAMLHDVLISVGIYSVFRFEVTPATVVAFLTILGFSLYDTIVVFDKVQDNIERFAATRTGMADITNVSMNQVLMRSLNTSLAAVLPVISLLVLGSGVFGAVALREFAVALLVGLSIGSYSSIFVASPLLAVLKEREPRFKNLRGLHSTGPELEHMVVTGTSSGLKNVRRQVQADEQTAPSANVTPGALLTHPPRPRKKRRR</sequence>
<dbReference type="PANTHER" id="PTHR30081:SF8">
    <property type="entry name" value="PROTEIN TRANSLOCASE SUBUNIT SECF"/>
    <property type="match status" value="1"/>
</dbReference>
<name>A0A6J6E5L1_9ZZZZ</name>
<dbReference type="InterPro" id="IPR005665">
    <property type="entry name" value="SecF_bac"/>
</dbReference>
<evidence type="ECO:0000256" key="6">
    <source>
        <dbReference type="ARBA" id="ARBA00022927"/>
    </source>
</evidence>
<feature type="region of interest" description="Disordered" evidence="10">
    <location>
        <begin position="351"/>
        <end position="380"/>
    </location>
</feature>
<evidence type="ECO:0000256" key="1">
    <source>
        <dbReference type="ARBA" id="ARBA00004651"/>
    </source>
</evidence>
<dbReference type="PANTHER" id="PTHR30081">
    <property type="entry name" value="PROTEIN-EXPORT MEMBRANE PROTEIN SEC"/>
    <property type="match status" value="1"/>
</dbReference>
<feature type="domain" description="Protein export membrane protein SecD/SecF C-terminal" evidence="12">
    <location>
        <begin position="122"/>
        <end position="313"/>
    </location>
</feature>
<dbReference type="EMBL" id="CAEZTS010000024">
    <property type="protein sequence ID" value="CAB4571672.1"/>
    <property type="molecule type" value="Genomic_DNA"/>
</dbReference>
<evidence type="ECO:0000256" key="11">
    <source>
        <dbReference type="SAM" id="Phobius"/>
    </source>
</evidence>
<dbReference type="GO" id="GO:0006886">
    <property type="term" value="P:intracellular protein transport"/>
    <property type="evidence" value="ECO:0007669"/>
    <property type="project" value="InterPro"/>
</dbReference>
<evidence type="ECO:0000313" key="13">
    <source>
        <dbReference type="EMBL" id="CAB4571672.1"/>
    </source>
</evidence>
<proteinExistence type="inferred from homology"/>
<feature type="transmembrane region" description="Helical" evidence="11">
    <location>
        <begin position="260"/>
        <end position="282"/>
    </location>
</feature>
<evidence type="ECO:0000256" key="9">
    <source>
        <dbReference type="ARBA" id="ARBA00023136"/>
    </source>
</evidence>
<dbReference type="InterPro" id="IPR022813">
    <property type="entry name" value="SecD/SecF_arch_bac"/>
</dbReference>
<dbReference type="GO" id="GO:0005886">
    <property type="term" value="C:plasma membrane"/>
    <property type="evidence" value="ECO:0007669"/>
    <property type="project" value="UniProtKB-SubCell"/>
</dbReference>